<sequence>MLNPALKALAMSDTLLCRCEDVPLGQVCEFSGWSAAKLGSRCGMGACQGKICATAARHLFGWPLVAPRIPLTPARTETLARLGRTESDG</sequence>
<dbReference type="PANTHER" id="PTHR42949:SF3">
    <property type="entry name" value="ANAEROBIC GLYCEROL-3-PHOSPHATE DEHYDROGENASE SUBUNIT B"/>
    <property type="match status" value="1"/>
</dbReference>
<dbReference type="GO" id="GO:0016491">
    <property type="term" value="F:oxidoreductase activity"/>
    <property type="evidence" value="ECO:0007669"/>
    <property type="project" value="UniProtKB-KW"/>
</dbReference>
<dbReference type="InterPro" id="IPR051691">
    <property type="entry name" value="Metab_Enz_Cyan_OpOx_G3PDH"/>
</dbReference>
<evidence type="ECO:0000256" key="1">
    <source>
        <dbReference type="ARBA" id="ARBA00023002"/>
    </source>
</evidence>
<keyword evidence="1" id="KW-0560">Oxidoreductase</keyword>
<name>A0A2X4UCG5_SERPL</name>
<dbReference type="AlphaFoldDB" id="A0A2X4UCG5"/>
<dbReference type="Proteomes" id="UP000248897">
    <property type="component" value="Chromosome 1"/>
</dbReference>
<protein>
    <submittedName>
        <fullName evidence="2">Uncharacterized protein</fullName>
    </submittedName>
</protein>
<accession>A0A2X4UCG5</accession>
<dbReference type="PANTHER" id="PTHR42949">
    <property type="entry name" value="ANAEROBIC GLYCEROL-3-PHOSPHATE DEHYDROGENASE SUBUNIT B"/>
    <property type="match status" value="1"/>
</dbReference>
<evidence type="ECO:0000313" key="2">
    <source>
        <dbReference type="EMBL" id="SQI36823.1"/>
    </source>
</evidence>
<dbReference type="EMBL" id="LS483469">
    <property type="protein sequence ID" value="SQI36823.1"/>
    <property type="molecule type" value="Genomic_DNA"/>
</dbReference>
<proteinExistence type="predicted"/>
<dbReference type="Gene3D" id="1.10.10.1100">
    <property type="entry name" value="BFD-like [2Fe-2S]-binding domain"/>
    <property type="match status" value="1"/>
</dbReference>
<evidence type="ECO:0000313" key="3">
    <source>
        <dbReference type="Proteomes" id="UP000248897"/>
    </source>
</evidence>
<gene>
    <name evidence="2" type="ORF">NCTC12961_02262</name>
</gene>
<dbReference type="InterPro" id="IPR041854">
    <property type="entry name" value="BFD-like_2Fe2S-bd_dom_sf"/>
</dbReference>
<reference evidence="2 3" key="1">
    <citation type="submission" date="2018-06" db="EMBL/GenBank/DDBJ databases">
        <authorList>
            <consortium name="Pathogen Informatics"/>
            <person name="Doyle S."/>
        </authorList>
    </citation>
    <scope>NUCLEOTIDE SEQUENCE [LARGE SCALE GENOMIC DNA]</scope>
    <source>
        <strain evidence="2 3">NCTC12961</strain>
    </source>
</reference>
<organism evidence="2 3">
    <name type="scientific">Serratia plymuthica</name>
    <dbReference type="NCBI Taxonomy" id="82996"/>
    <lineage>
        <taxon>Bacteria</taxon>
        <taxon>Pseudomonadati</taxon>
        <taxon>Pseudomonadota</taxon>
        <taxon>Gammaproteobacteria</taxon>
        <taxon>Enterobacterales</taxon>
        <taxon>Yersiniaceae</taxon>
        <taxon>Serratia</taxon>
    </lineage>
</organism>